<dbReference type="GO" id="GO:0032259">
    <property type="term" value="P:methylation"/>
    <property type="evidence" value="ECO:0007669"/>
    <property type="project" value="UniProtKB-KW"/>
</dbReference>
<keyword evidence="2 8" id="KW-0489">Methyltransferase</keyword>
<dbReference type="EC" id="2.1.1.297" evidence="1"/>
<dbReference type="SUPFAM" id="SSF53335">
    <property type="entry name" value="S-adenosyl-L-methionine-dependent methyltransferases"/>
    <property type="match status" value="1"/>
</dbReference>
<dbReference type="InterPro" id="IPR004556">
    <property type="entry name" value="HemK-like"/>
</dbReference>
<evidence type="ECO:0000256" key="2">
    <source>
        <dbReference type="ARBA" id="ARBA00022603"/>
    </source>
</evidence>
<dbReference type="InterPro" id="IPR050320">
    <property type="entry name" value="N5-glutamine_MTase"/>
</dbReference>
<dbReference type="FunFam" id="3.40.50.150:FF:000053">
    <property type="entry name" value="Release factor glutamine methyltransferase"/>
    <property type="match status" value="1"/>
</dbReference>
<name>A0A1J5R188_9ZZZZ</name>
<organism evidence="8">
    <name type="scientific">mine drainage metagenome</name>
    <dbReference type="NCBI Taxonomy" id="410659"/>
    <lineage>
        <taxon>unclassified sequences</taxon>
        <taxon>metagenomes</taxon>
        <taxon>ecological metagenomes</taxon>
    </lineage>
</organism>
<evidence type="ECO:0000259" key="6">
    <source>
        <dbReference type="Pfam" id="PF05175"/>
    </source>
</evidence>
<dbReference type="InterPro" id="IPR002052">
    <property type="entry name" value="DNA_methylase_N6_adenine_CS"/>
</dbReference>
<dbReference type="Gene3D" id="1.10.8.10">
    <property type="entry name" value="DNA helicase RuvA subunit, C-terminal domain"/>
    <property type="match status" value="1"/>
</dbReference>
<dbReference type="InterPro" id="IPR019874">
    <property type="entry name" value="RF_methyltr_PrmC"/>
</dbReference>
<evidence type="ECO:0000256" key="3">
    <source>
        <dbReference type="ARBA" id="ARBA00022679"/>
    </source>
</evidence>
<evidence type="ECO:0000313" key="8">
    <source>
        <dbReference type="EMBL" id="OIQ89234.1"/>
    </source>
</evidence>
<protein>
    <recommendedName>
        <fullName evidence="1">peptide chain release factor N(5)-glutamine methyltransferase</fullName>
        <ecNumber evidence="1">2.1.1.297</ecNumber>
    </recommendedName>
</protein>
<dbReference type="Pfam" id="PF17827">
    <property type="entry name" value="PrmC_N"/>
    <property type="match status" value="1"/>
</dbReference>
<evidence type="ECO:0000256" key="1">
    <source>
        <dbReference type="ARBA" id="ARBA00012771"/>
    </source>
</evidence>
<dbReference type="EMBL" id="MLJW01000338">
    <property type="protein sequence ID" value="OIQ89234.1"/>
    <property type="molecule type" value="Genomic_DNA"/>
</dbReference>
<comment type="catalytic activity">
    <reaction evidence="5">
        <text>L-glutaminyl-[peptide chain release factor] + S-adenosyl-L-methionine = N(5)-methyl-L-glutaminyl-[peptide chain release factor] + S-adenosyl-L-homocysteine + H(+)</text>
        <dbReference type="Rhea" id="RHEA:42896"/>
        <dbReference type="Rhea" id="RHEA-COMP:10271"/>
        <dbReference type="Rhea" id="RHEA-COMP:10272"/>
        <dbReference type="ChEBI" id="CHEBI:15378"/>
        <dbReference type="ChEBI" id="CHEBI:30011"/>
        <dbReference type="ChEBI" id="CHEBI:57856"/>
        <dbReference type="ChEBI" id="CHEBI:59789"/>
        <dbReference type="ChEBI" id="CHEBI:61891"/>
        <dbReference type="EC" id="2.1.1.297"/>
    </reaction>
</comment>
<dbReference type="InterPro" id="IPR040758">
    <property type="entry name" value="PrmC_N"/>
</dbReference>
<dbReference type="NCBIfam" id="TIGR00536">
    <property type="entry name" value="hemK_fam"/>
    <property type="match status" value="1"/>
</dbReference>
<dbReference type="InterPro" id="IPR007848">
    <property type="entry name" value="Small_mtfrase_dom"/>
</dbReference>
<accession>A0A1J5R188</accession>
<gene>
    <name evidence="8" type="primary">prmC_11</name>
    <name evidence="8" type="ORF">GALL_288880</name>
</gene>
<evidence type="ECO:0000259" key="7">
    <source>
        <dbReference type="Pfam" id="PF17827"/>
    </source>
</evidence>
<dbReference type="NCBIfam" id="TIGR03534">
    <property type="entry name" value="RF_mod_PrmC"/>
    <property type="match status" value="1"/>
</dbReference>
<feature type="domain" description="Release factor glutamine methyltransferase N-terminal" evidence="7">
    <location>
        <begin position="7"/>
        <end position="67"/>
    </location>
</feature>
<dbReference type="GO" id="GO:0003676">
    <property type="term" value="F:nucleic acid binding"/>
    <property type="evidence" value="ECO:0007669"/>
    <property type="project" value="InterPro"/>
</dbReference>
<comment type="caution">
    <text evidence="8">The sequence shown here is derived from an EMBL/GenBank/DDBJ whole genome shotgun (WGS) entry which is preliminary data.</text>
</comment>
<sequence>MSRIDQALARSRIAPAEARLLLRHVLGRSHAWLAAHGEEAMSEEQSGRFAELVSRRAQGEPIAHLVGWREFYGRSFAVTPEVLIPRPETELLVDLAIARLAGSRGNVAAPAILDLGTGSGCLGITLALEIPAARVTAAEVSPAALELARSNARALAAPLRLVESDWFSALADGRFELVVANPPYIAENDPHLLQGDLRFEPQLALASGADGLAAIRRIVAQAPQHLEAGGWLMVEHGYDQAEAVAALMRAAGFAAIEQRRDLAGILRICAAQRGGGA</sequence>
<keyword evidence="4" id="KW-0949">S-adenosyl-L-methionine</keyword>
<evidence type="ECO:0000256" key="4">
    <source>
        <dbReference type="ARBA" id="ARBA00022691"/>
    </source>
</evidence>
<evidence type="ECO:0000256" key="5">
    <source>
        <dbReference type="ARBA" id="ARBA00048391"/>
    </source>
</evidence>
<dbReference type="CDD" id="cd02440">
    <property type="entry name" value="AdoMet_MTases"/>
    <property type="match status" value="1"/>
</dbReference>
<dbReference type="PROSITE" id="PS00092">
    <property type="entry name" value="N6_MTASE"/>
    <property type="match status" value="1"/>
</dbReference>
<reference evidence="8" key="1">
    <citation type="submission" date="2016-10" db="EMBL/GenBank/DDBJ databases">
        <title>Sequence of Gallionella enrichment culture.</title>
        <authorList>
            <person name="Poehlein A."/>
            <person name="Muehling M."/>
            <person name="Daniel R."/>
        </authorList>
    </citation>
    <scope>NUCLEOTIDE SEQUENCE</scope>
</reference>
<keyword evidence="3 8" id="KW-0808">Transferase</keyword>
<feature type="domain" description="Methyltransferase small" evidence="6">
    <location>
        <begin position="110"/>
        <end position="188"/>
    </location>
</feature>
<dbReference type="HAMAP" id="MF_02126">
    <property type="entry name" value="RF_methyltr_PrmC"/>
    <property type="match status" value="1"/>
</dbReference>
<dbReference type="Gene3D" id="3.40.50.150">
    <property type="entry name" value="Vaccinia Virus protein VP39"/>
    <property type="match status" value="1"/>
</dbReference>
<dbReference type="Pfam" id="PF05175">
    <property type="entry name" value="MTS"/>
    <property type="match status" value="1"/>
</dbReference>
<proteinExistence type="inferred from homology"/>
<dbReference type="PANTHER" id="PTHR18895">
    <property type="entry name" value="HEMK METHYLTRANSFERASE"/>
    <property type="match status" value="1"/>
</dbReference>
<dbReference type="GO" id="GO:0102559">
    <property type="term" value="F:peptide chain release factor N(5)-glutamine methyltransferase activity"/>
    <property type="evidence" value="ECO:0007669"/>
    <property type="project" value="UniProtKB-EC"/>
</dbReference>
<dbReference type="PANTHER" id="PTHR18895:SF74">
    <property type="entry name" value="MTRF1L RELEASE FACTOR GLUTAMINE METHYLTRANSFERASE"/>
    <property type="match status" value="1"/>
</dbReference>
<dbReference type="InterPro" id="IPR029063">
    <property type="entry name" value="SAM-dependent_MTases_sf"/>
</dbReference>
<dbReference type="AlphaFoldDB" id="A0A1J5R188"/>